<reference evidence="1" key="2">
    <citation type="submission" date="2024-03" db="EMBL/GenBank/DDBJ databases">
        <authorList>
            <person name="Ni Y."/>
            <person name="Xu T."/>
            <person name="Yan S."/>
            <person name="Chen L."/>
            <person name="Wang Y."/>
        </authorList>
    </citation>
    <scope>NUCLEOTIDE SEQUENCE</scope>
    <source>
        <strain evidence="1">NMH1</strain>
    </source>
</reference>
<accession>A0AAT9J765</accession>
<proteinExistence type="predicted"/>
<name>A0AAT9J765_9VIRU</name>
<evidence type="ECO:0000313" key="1">
    <source>
        <dbReference type="EMBL" id="DBA51792.1"/>
    </source>
</evidence>
<reference evidence="1" key="1">
    <citation type="journal article" date="2024" name="Environ. Microbiol. Rep.">
        <title>Hiding in plain sight: The discovery of complete genomes of 11 hypothetical spindle-shaped viruses that putatively infect mesophilic ammonia-oxidizing archaea.</title>
        <authorList>
            <person name="Ni Y."/>
            <person name="Xu T."/>
            <person name="Yan S."/>
            <person name="Chen L."/>
            <person name="Wang Y."/>
        </authorList>
    </citation>
    <scope>NUCLEOTIDE SEQUENCE</scope>
    <source>
        <strain evidence="1">NMH1</strain>
    </source>
</reference>
<sequence length="102" mass="12198">MRYIKKYSVKEWNRFDIDMQEILCTKYNIRLIDFQTKEEIRNQLEKQFIPLVGEAKRKSKERKIQILKKTGHVMGEIAVGTLAMIQAFSSQPAPKKKRKRRK</sequence>
<protein>
    <submittedName>
        <fullName evidence="1">ORF26</fullName>
    </submittedName>
</protein>
<dbReference type="EMBL" id="BK067784">
    <property type="protein sequence ID" value="DBA51792.1"/>
    <property type="molecule type" value="Genomic_DNA"/>
</dbReference>
<organism evidence="1">
    <name type="scientific">Nitrosopumilaceae spindle-shaped virus</name>
    <dbReference type="NCBI Taxonomy" id="3065433"/>
    <lineage>
        <taxon>Viruses</taxon>
    </lineage>
</organism>